<comment type="caution">
    <text evidence="2">The sequence shown here is derived from an EMBL/GenBank/DDBJ whole genome shotgun (WGS) entry which is preliminary data.</text>
</comment>
<protein>
    <submittedName>
        <fullName evidence="2">Uncharacterized protein</fullName>
    </submittedName>
</protein>
<sequence>MCWAADRRTERLGPCCGPGGLCGPRRIAQPERSLTAPPPLLSRGPRGKAGRGGSTESGPLGTEAAAGPSGLTTGPGVHGKAPVDPMRPSLRECLTENQRSGRGPAPVGAALSALTCAPGGPRRTQTGSINWGPARGNRGFLGALGHCRPLSVGTAQSQKRRGGCLVRGTGWALAAVCAWFQLVRLVWQAPLAGAGRGTETATGSERPRLTAAEPPALGAEHAWRSAWSPPCDAHERKSKLRRS</sequence>
<reference evidence="2" key="1">
    <citation type="journal article" date="2022" name="bioRxiv">
        <title>Sequencing and chromosome-scale assembly of the giantPleurodeles waltlgenome.</title>
        <authorList>
            <person name="Brown T."/>
            <person name="Elewa A."/>
            <person name="Iarovenko S."/>
            <person name="Subramanian E."/>
            <person name="Araus A.J."/>
            <person name="Petzold A."/>
            <person name="Susuki M."/>
            <person name="Suzuki K.-i.T."/>
            <person name="Hayashi T."/>
            <person name="Toyoda A."/>
            <person name="Oliveira C."/>
            <person name="Osipova E."/>
            <person name="Leigh N.D."/>
            <person name="Simon A."/>
            <person name="Yun M.H."/>
        </authorList>
    </citation>
    <scope>NUCLEOTIDE SEQUENCE</scope>
    <source>
        <strain evidence="2">20211129_DDA</strain>
        <tissue evidence="2">Liver</tissue>
    </source>
</reference>
<gene>
    <name evidence="2" type="ORF">NDU88_010817</name>
</gene>
<keyword evidence="3" id="KW-1185">Reference proteome</keyword>
<feature type="region of interest" description="Disordered" evidence="1">
    <location>
        <begin position="27"/>
        <end position="85"/>
    </location>
</feature>
<dbReference type="AlphaFoldDB" id="A0AAV7Q324"/>
<dbReference type="EMBL" id="JANPWB010000011">
    <property type="protein sequence ID" value="KAJ1132508.1"/>
    <property type="molecule type" value="Genomic_DNA"/>
</dbReference>
<name>A0AAV7Q324_PLEWA</name>
<dbReference type="Proteomes" id="UP001066276">
    <property type="component" value="Chromosome 7"/>
</dbReference>
<proteinExistence type="predicted"/>
<evidence type="ECO:0000256" key="1">
    <source>
        <dbReference type="SAM" id="MobiDB-lite"/>
    </source>
</evidence>
<evidence type="ECO:0000313" key="3">
    <source>
        <dbReference type="Proteomes" id="UP001066276"/>
    </source>
</evidence>
<evidence type="ECO:0000313" key="2">
    <source>
        <dbReference type="EMBL" id="KAJ1132508.1"/>
    </source>
</evidence>
<accession>A0AAV7Q324</accession>
<organism evidence="2 3">
    <name type="scientific">Pleurodeles waltl</name>
    <name type="common">Iberian ribbed newt</name>
    <dbReference type="NCBI Taxonomy" id="8319"/>
    <lineage>
        <taxon>Eukaryota</taxon>
        <taxon>Metazoa</taxon>
        <taxon>Chordata</taxon>
        <taxon>Craniata</taxon>
        <taxon>Vertebrata</taxon>
        <taxon>Euteleostomi</taxon>
        <taxon>Amphibia</taxon>
        <taxon>Batrachia</taxon>
        <taxon>Caudata</taxon>
        <taxon>Salamandroidea</taxon>
        <taxon>Salamandridae</taxon>
        <taxon>Pleurodelinae</taxon>
        <taxon>Pleurodeles</taxon>
    </lineage>
</organism>
<feature type="region of interest" description="Disordered" evidence="1">
    <location>
        <begin position="195"/>
        <end position="243"/>
    </location>
</feature>